<evidence type="ECO:0000313" key="2">
    <source>
        <dbReference type="Proteomes" id="UP000244741"/>
    </source>
</evidence>
<evidence type="ECO:0000313" key="1">
    <source>
        <dbReference type="EMBL" id="AVR75987.1"/>
    </source>
</evidence>
<name>A0A2R4ALS5_9CAUD</name>
<dbReference type="EMBL" id="MG676224">
    <property type="protein sequence ID" value="AVR75987.1"/>
    <property type="molecule type" value="Genomic_DNA"/>
</dbReference>
<sequence>MDKSTKELLKVNHPLSKALREYVAATWKEPWFVSYVYKEGSTLHYQISNASTHKYKKLTMKVRHIKI</sequence>
<keyword evidence="2" id="KW-1185">Reference proteome</keyword>
<protein>
    <submittedName>
        <fullName evidence="1">Uncharacterized protein</fullName>
    </submittedName>
</protein>
<accession>A0A2R4ALS5</accession>
<organism evidence="1 2">
    <name type="scientific">Aeromonas phage AhSzq-1</name>
    <dbReference type="NCBI Taxonomy" id="2138298"/>
    <lineage>
        <taxon>Viruses</taxon>
        <taxon>Duplodnaviria</taxon>
        <taxon>Heunggongvirae</taxon>
        <taxon>Uroviricota</taxon>
        <taxon>Caudoviricetes</taxon>
        <taxon>Demerecviridae</taxon>
        <taxon>Shenzhenvirus</taxon>
        <taxon>Shenzhenvirus AhSzq1</taxon>
    </lineage>
</organism>
<reference evidence="1 2" key="1">
    <citation type="submission" date="2017-12" db="EMBL/GenBank/DDBJ databases">
        <title>Genomic characterization of T5-related Aeromonas hydrophila phages AhSzq-1 and AhSzw-1 and proposal to be two new species.</title>
        <authorList>
            <person name="Chen L."/>
            <person name="Yuan S."/>
            <person name="Ma Y."/>
        </authorList>
    </citation>
    <scope>NUCLEOTIDE SEQUENCE [LARGE SCALE GENOMIC DNA]</scope>
    <source>
        <strain evidence="1">Seawater</strain>
    </source>
</reference>
<proteinExistence type="predicted"/>
<gene>
    <name evidence="1" type="ORF">AhSzq1_94</name>
</gene>
<dbReference type="Proteomes" id="UP000244741">
    <property type="component" value="Segment"/>
</dbReference>